<feature type="compositionally biased region" description="Low complexity" evidence="2">
    <location>
        <begin position="545"/>
        <end position="555"/>
    </location>
</feature>
<dbReference type="Gramene" id="EOX91876">
    <property type="protein sequence ID" value="EOX91876"/>
    <property type="gene ID" value="TCM_000936"/>
</dbReference>
<dbReference type="Proteomes" id="UP000026915">
    <property type="component" value="Chromosome 1"/>
</dbReference>
<accession>A0A061DIY6</accession>
<evidence type="ECO:0000313" key="4">
    <source>
        <dbReference type="EMBL" id="EOX91876.1"/>
    </source>
</evidence>
<feature type="compositionally biased region" description="Basic and acidic residues" evidence="2">
    <location>
        <begin position="431"/>
        <end position="445"/>
    </location>
</feature>
<proteinExistence type="predicted"/>
<dbReference type="GO" id="GO:0016607">
    <property type="term" value="C:nuclear speck"/>
    <property type="evidence" value="ECO:0000318"/>
    <property type="project" value="GO_Central"/>
</dbReference>
<protein>
    <recommendedName>
        <fullName evidence="3">RRM domain-containing protein</fullName>
    </recommendedName>
</protein>
<dbReference type="Gene3D" id="3.30.70.330">
    <property type="match status" value="1"/>
</dbReference>
<dbReference type="EMBL" id="CM001879">
    <property type="protein sequence ID" value="EOX91876.1"/>
    <property type="molecule type" value="Genomic_DNA"/>
</dbReference>
<evidence type="ECO:0000259" key="3">
    <source>
        <dbReference type="PROSITE" id="PS50102"/>
    </source>
</evidence>
<name>A0A061DIY6_THECC</name>
<evidence type="ECO:0000313" key="5">
    <source>
        <dbReference type="Proteomes" id="UP000026915"/>
    </source>
</evidence>
<reference evidence="4 5" key="1">
    <citation type="journal article" date="2013" name="Genome Biol.">
        <title>The genome sequence of the most widely cultivated cacao type and its use to identify candidate genes regulating pod color.</title>
        <authorList>
            <person name="Motamayor J.C."/>
            <person name="Mockaitis K."/>
            <person name="Schmutz J."/>
            <person name="Haiminen N."/>
            <person name="Iii D.L."/>
            <person name="Cornejo O."/>
            <person name="Findley S.D."/>
            <person name="Zheng P."/>
            <person name="Utro F."/>
            <person name="Royaert S."/>
            <person name="Saski C."/>
            <person name="Jenkins J."/>
            <person name="Podicheti R."/>
            <person name="Zhao M."/>
            <person name="Scheffler B.E."/>
            <person name="Stack J.C."/>
            <person name="Feltus F.A."/>
            <person name="Mustiga G.M."/>
            <person name="Amores F."/>
            <person name="Phillips W."/>
            <person name="Marelli J.P."/>
            <person name="May G.D."/>
            <person name="Shapiro H."/>
            <person name="Ma J."/>
            <person name="Bustamante C.D."/>
            <person name="Schnell R.J."/>
            <person name="Main D."/>
            <person name="Gilbert D."/>
            <person name="Parida L."/>
            <person name="Kuhn D.N."/>
        </authorList>
    </citation>
    <scope>NUCLEOTIDE SEQUENCE [LARGE SCALE GENOMIC DNA]</scope>
    <source>
        <strain evidence="5">cv. Matina 1-6</strain>
    </source>
</reference>
<feature type="region of interest" description="Disordered" evidence="2">
    <location>
        <begin position="490"/>
        <end position="564"/>
    </location>
</feature>
<organism evidence="4 5">
    <name type="scientific">Theobroma cacao</name>
    <name type="common">Cacao</name>
    <name type="synonym">Cocoa</name>
    <dbReference type="NCBI Taxonomy" id="3641"/>
    <lineage>
        <taxon>Eukaryota</taxon>
        <taxon>Viridiplantae</taxon>
        <taxon>Streptophyta</taxon>
        <taxon>Embryophyta</taxon>
        <taxon>Tracheophyta</taxon>
        <taxon>Spermatophyta</taxon>
        <taxon>Magnoliopsida</taxon>
        <taxon>eudicotyledons</taxon>
        <taxon>Gunneridae</taxon>
        <taxon>Pentapetalae</taxon>
        <taxon>rosids</taxon>
        <taxon>malvids</taxon>
        <taxon>Malvales</taxon>
        <taxon>Malvaceae</taxon>
        <taxon>Byttnerioideae</taxon>
        <taxon>Theobroma</taxon>
    </lineage>
</organism>
<feature type="compositionally biased region" description="Polar residues" evidence="2">
    <location>
        <begin position="373"/>
        <end position="390"/>
    </location>
</feature>
<evidence type="ECO:0000256" key="1">
    <source>
        <dbReference type="PROSITE-ProRule" id="PRU00176"/>
    </source>
</evidence>
<keyword evidence="1" id="KW-0694">RNA-binding</keyword>
<feature type="domain" description="RRM" evidence="3">
    <location>
        <begin position="73"/>
        <end position="144"/>
    </location>
</feature>
<dbReference type="PANTHER" id="PTHR34427:SF5">
    <property type="entry name" value="DUF4283 DOMAIN-CONTAINING PROTEIN"/>
    <property type="match status" value="1"/>
</dbReference>
<dbReference type="AlphaFoldDB" id="A0A061DIY6"/>
<dbReference type="SMART" id="SM00360">
    <property type="entry name" value="RRM"/>
    <property type="match status" value="1"/>
</dbReference>
<dbReference type="InterPro" id="IPR035979">
    <property type="entry name" value="RBD_domain_sf"/>
</dbReference>
<dbReference type="PANTHER" id="PTHR34427">
    <property type="entry name" value="DUF4283 DOMAIN PROTEIN"/>
    <property type="match status" value="1"/>
</dbReference>
<dbReference type="STRING" id="3641.A0A061DIY6"/>
<dbReference type="InterPro" id="IPR012677">
    <property type="entry name" value="Nucleotide-bd_a/b_plait_sf"/>
</dbReference>
<sequence length="582" mass="66607">MNNFLSNQFHPLAPPNHLPTPPPNWPHNGGVTQIFRYPPIQPAPLHIPQPRISTTTQKPFQRDLSNNWRSSIHSIFVTNLSRRVTTQGLKDFFDVYGRVRDVFISLKQNPNKTTTFAFVRYKETWEMERAILQNNGRKLDGYHLMEEFEWLNRSAVGTLSTYVHHEILQGIFAEEGYQCIVKPMGGKNVLLTFCMMEDFKACTSEYRAWLNLWFESVVPWKDAQPTSDKMIWLRIEGVPINLWTECLFREIGEQWGSYVFTNDDTAHRRRYDAAHIKEFPKPRPIGDSPATSPRQEHLQLSRNSDSNSNGRDMTAYQNLGREPCKVQNGHSSLMSSSSRLSSPTLIWAQIDNSHNSLRSPTTSPQPSGRMHLNPTTRQTQTMKPTDSTPQHPKFDLATKKLQQMDPSNKTIQEAQVKIHPNKSNSPNPNPKGKDKEKATPTRKSDCIAVRNKKTLLNSSQPPSCEMEAPSSDSDFTPLAQLKAKIKARKSKEEKAIFQSKKSRKLKKVTNVDKKQNRKRSLTKRGLKIRKRPEKSKVVIQDNRISSFDSPSSSNESTKRRNSLTLKEARTTMEISSLLGLLF</sequence>
<gene>
    <name evidence="4" type="ORF">TCM_000936</name>
</gene>
<dbReference type="InterPro" id="IPR000504">
    <property type="entry name" value="RRM_dom"/>
</dbReference>
<feature type="region of interest" description="Disordered" evidence="2">
    <location>
        <begin position="416"/>
        <end position="476"/>
    </location>
</feature>
<feature type="compositionally biased region" description="Low complexity" evidence="2">
    <location>
        <begin position="301"/>
        <end position="312"/>
    </location>
</feature>
<dbReference type="PROSITE" id="PS50102">
    <property type="entry name" value="RRM"/>
    <property type="match status" value="1"/>
</dbReference>
<feature type="compositionally biased region" description="Basic residues" evidence="2">
    <location>
        <begin position="515"/>
        <end position="533"/>
    </location>
</feature>
<dbReference type="SUPFAM" id="SSF54928">
    <property type="entry name" value="RNA-binding domain, RBD"/>
    <property type="match status" value="1"/>
</dbReference>
<evidence type="ECO:0000256" key="2">
    <source>
        <dbReference type="SAM" id="MobiDB-lite"/>
    </source>
</evidence>
<dbReference type="Pfam" id="PF00076">
    <property type="entry name" value="RRM_1"/>
    <property type="match status" value="1"/>
</dbReference>
<keyword evidence="5" id="KW-1185">Reference proteome</keyword>
<dbReference type="GO" id="GO:0003729">
    <property type="term" value="F:mRNA binding"/>
    <property type="evidence" value="ECO:0000318"/>
    <property type="project" value="GO_Central"/>
</dbReference>
<dbReference type="HOGENOM" id="CLU_468860_0_0_1"/>
<dbReference type="GO" id="GO:0000381">
    <property type="term" value="P:regulation of alternative mRNA splicing, via spliceosome"/>
    <property type="evidence" value="ECO:0000318"/>
    <property type="project" value="GO_Central"/>
</dbReference>
<dbReference type="InParanoid" id="A0A061DIY6"/>
<feature type="region of interest" description="Disordered" evidence="2">
    <location>
        <begin position="351"/>
        <end position="393"/>
    </location>
</feature>
<feature type="compositionally biased region" description="Polar residues" evidence="2">
    <location>
        <begin position="351"/>
        <end position="366"/>
    </location>
</feature>
<feature type="region of interest" description="Disordered" evidence="2">
    <location>
        <begin position="275"/>
        <end position="315"/>
    </location>
</feature>